<dbReference type="EMBL" id="JAGGLL010000008">
    <property type="protein sequence ID" value="MBP2021563.1"/>
    <property type="molecule type" value="Genomic_DNA"/>
</dbReference>
<name>A0ABS4K1A9_9CLOT</name>
<protein>
    <submittedName>
        <fullName evidence="6">DNA-binding transcriptional MerR regulator</fullName>
    </submittedName>
</protein>
<dbReference type="PROSITE" id="PS50937">
    <property type="entry name" value="HTH_MERR_2"/>
    <property type="match status" value="1"/>
</dbReference>
<dbReference type="Proteomes" id="UP001519308">
    <property type="component" value="Unassembled WGS sequence"/>
</dbReference>
<gene>
    <name evidence="6" type="ORF">J2Z44_001359</name>
</gene>
<feature type="domain" description="HTH merR-type" evidence="5">
    <location>
        <begin position="1"/>
        <end position="53"/>
    </location>
</feature>
<dbReference type="SUPFAM" id="SSF46955">
    <property type="entry name" value="Putative DNA-binding domain"/>
    <property type="match status" value="1"/>
</dbReference>
<keyword evidence="2" id="KW-0805">Transcription regulation</keyword>
<evidence type="ECO:0000256" key="4">
    <source>
        <dbReference type="ARBA" id="ARBA00023163"/>
    </source>
</evidence>
<evidence type="ECO:0000256" key="3">
    <source>
        <dbReference type="ARBA" id="ARBA00023125"/>
    </source>
</evidence>
<dbReference type="PANTHER" id="PTHR30204:SF69">
    <property type="entry name" value="MERR-FAMILY TRANSCRIPTIONAL REGULATOR"/>
    <property type="match status" value="1"/>
</dbReference>
<dbReference type="CDD" id="cd00592">
    <property type="entry name" value="HTH_MerR-like"/>
    <property type="match status" value="1"/>
</dbReference>
<reference evidence="6 7" key="1">
    <citation type="submission" date="2021-03" db="EMBL/GenBank/DDBJ databases">
        <title>Genomic Encyclopedia of Type Strains, Phase IV (KMG-IV): sequencing the most valuable type-strain genomes for metagenomic binning, comparative biology and taxonomic classification.</title>
        <authorList>
            <person name="Goeker M."/>
        </authorList>
    </citation>
    <scope>NUCLEOTIDE SEQUENCE [LARGE SCALE GENOMIC DNA]</scope>
    <source>
        <strain evidence="6 7">DSM 28650</strain>
    </source>
</reference>
<dbReference type="RefSeq" id="WP_342591458.1">
    <property type="nucleotide sequence ID" value="NZ_JAGGLL010000008.1"/>
</dbReference>
<evidence type="ECO:0000259" key="5">
    <source>
        <dbReference type="PROSITE" id="PS50937"/>
    </source>
</evidence>
<dbReference type="Pfam" id="PF13411">
    <property type="entry name" value="MerR_1"/>
    <property type="match status" value="1"/>
</dbReference>
<evidence type="ECO:0000313" key="6">
    <source>
        <dbReference type="EMBL" id="MBP2021563.1"/>
    </source>
</evidence>
<proteinExistence type="predicted"/>
<sequence length="102" mass="11765">MIINWERYGLIEIPRRKNGYRVYGENEIKLLRVIKALREEVYSTQSIGNMLKKLKNKSNGNSHSLLKEAEGSHKELLSSLGQVESNTKELISYIEELVSKKT</sequence>
<keyword evidence="3 6" id="KW-0238">DNA-binding</keyword>
<accession>A0ABS4K1A9</accession>
<keyword evidence="7" id="KW-1185">Reference proteome</keyword>
<organism evidence="6 7">
    <name type="scientific">Clostridium punense</name>
    <dbReference type="NCBI Taxonomy" id="1054297"/>
    <lineage>
        <taxon>Bacteria</taxon>
        <taxon>Bacillati</taxon>
        <taxon>Bacillota</taxon>
        <taxon>Clostridia</taxon>
        <taxon>Eubacteriales</taxon>
        <taxon>Clostridiaceae</taxon>
        <taxon>Clostridium</taxon>
    </lineage>
</organism>
<dbReference type="InterPro" id="IPR009061">
    <property type="entry name" value="DNA-bd_dom_put_sf"/>
</dbReference>
<keyword evidence="1" id="KW-0678">Repressor</keyword>
<dbReference type="InterPro" id="IPR047057">
    <property type="entry name" value="MerR_fam"/>
</dbReference>
<keyword evidence="4" id="KW-0804">Transcription</keyword>
<dbReference type="InterPro" id="IPR000551">
    <property type="entry name" value="MerR-type_HTH_dom"/>
</dbReference>
<dbReference type="GO" id="GO:0003677">
    <property type="term" value="F:DNA binding"/>
    <property type="evidence" value="ECO:0007669"/>
    <property type="project" value="UniProtKB-KW"/>
</dbReference>
<evidence type="ECO:0000313" key="7">
    <source>
        <dbReference type="Proteomes" id="UP001519308"/>
    </source>
</evidence>
<dbReference type="Gene3D" id="1.10.1660.10">
    <property type="match status" value="1"/>
</dbReference>
<comment type="caution">
    <text evidence="6">The sequence shown here is derived from an EMBL/GenBank/DDBJ whole genome shotgun (WGS) entry which is preliminary data.</text>
</comment>
<evidence type="ECO:0000256" key="1">
    <source>
        <dbReference type="ARBA" id="ARBA00022491"/>
    </source>
</evidence>
<evidence type="ECO:0000256" key="2">
    <source>
        <dbReference type="ARBA" id="ARBA00023015"/>
    </source>
</evidence>
<dbReference type="PANTHER" id="PTHR30204">
    <property type="entry name" value="REDOX-CYCLING DRUG-SENSING TRANSCRIPTIONAL ACTIVATOR SOXR"/>
    <property type="match status" value="1"/>
</dbReference>